<dbReference type="CDD" id="cd18807">
    <property type="entry name" value="SF1_C_UvrD"/>
    <property type="match status" value="1"/>
</dbReference>
<evidence type="ECO:0000256" key="1">
    <source>
        <dbReference type="ARBA" id="ARBA00009922"/>
    </source>
</evidence>
<keyword evidence="4 11" id="KW-0347">Helicase</keyword>
<dbReference type="FunFam" id="1.10.10.160:FF:000001">
    <property type="entry name" value="ATP-dependent DNA helicase"/>
    <property type="match status" value="1"/>
</dbReference>
<dbReference type="PROSITE" id="PS51198">
    <property type="entry name" value="UVRD_HELICASE_ATP_BIND"/>
    <property type="match status" value="1"/>
</dbReference>
<name>A0A1J5AYA3_9BACT</name>
<feature type="domain" description="UvrD-like helicase C-terminal" evidence="13">
    <location>
        <begin position="288"/>
        <end position="504"/>
    </location>
</feature>
<comment type="catalytic activity">
    <reaction evidence="8">
        <text>Couples ATP hydrolysis with the unwinding of duplex DNA by translocating in the 3'-5' direction.</text>
        <dbReference type="EC" id="5.6.2.4"/>
    </reaction>
</comment>
<dbReference type="GO" id="GO:0009314">
    <property type="term" value="P:response to radiation"/>
    <property type="evidence" value="ECO:0007669"/>
    <property type="project" value="UniProtKB-ARBA"/>
</dbReference>
<dbReference type="InterPro" id="IPR027417">
    <property type="entry name" value="P-loop_NTPase"/>
</dbReference>
<keyword evidence="6" id="KW-0238">DNA-binding</keyword>
<evidence type="ECO:0000256" key="8">
    <source>
        <dbReference type="ARBA" id="ARBA00034617"/>
    </source>
</evidence>
<dbReference type="InterPro" id="IPR014017">
    <property type="entry name" value="DNA_helicase_UvrD-like_C"/>
</dbReference>
<sequence length="587" mass="67564">MATDWLKELNKEQKRAVTYGDGPLLILAGAGSGKTRALTCRAAYLIKEKGLDPTRILLVTFTNKAAKEMKERVKKLIGKEITRLPWMGTFHAFCARILRIDGQAIGINRQFVIYDEDDSLATIKQAMKNLDIDNQIYKPRVIKAAISAAKNELIDQREYGQLIKGNLAEVVGQVYREYQRLLKTYEALDFDDLLMLGVKLLQNSEIVAKKYQEKYLQVLIDEYQDTNKAQYQLTKFLTKKWRNFTAVGDFSQSIYSWRGADFRNLNNLKNDFPDIEVVSMEQNYRSTKNILAAANQVIAKNSSHPILKLWAESQDGPKIKTFEGADDKEEVQFIVNSLAALDYQDTAILYRTNAQSRIIEEALIKAGIPYILVGGVKFYSRMEIKDCLAYLRFLINPKDKVSYKRLEKIGKRQLEKFVNWRPSGKTTREILEGALKETKYLDRFDPKDEEDIARLENIKELMSVAEEYPDLEEFLENAALAEERDLVKEKGKCVTLMTLHASKGLEFKNVFMVGMEEGLFPHSRSLMDREELEEERRLCYVGMTRAKENLCLSYSRRRLYFGSIANNAVSRFLGDIEESLLESINDY</sequence>
<keyword evidence="3 11" id="KW-0378">Hydrolase</keyword>
<evidence type="ECO:0000259" key="13">
    <source>
        <dbReference type="PROSITE" id="PS51217"/>
    </source>
</evidence>
<comment type="catalytic activity">
    <reaction evidence="10">
        <text>ATP + H2O = ADP + phosphate + H(+)</text>
        <dbReference type="Rhea" id="RHEA:13065"/>
        <dbReference type="ChEBI" id="CHEBI:15377"/>
        <dbReference type="ChEBI" id="CHEBI:15378"/>
        <dbReference type="ChEBI" id="CHEBI:30616"/>
        <dbReference type="ChEBI" id="CHEBI:43474"/>
        <dbReference type="ChEBI" id="CHEBI:456216"/>
        <dbReference type="EC" id="5.6.2.4"/>
    </reaction>
</comment>
<dbReference type="AlphaFoldDB" id="A0A1J5AYA3"/>
<dbReference type="PANTHER" id="PTHR11070:SF2">
    <property type="entry name" value="ATP-DEPENDENT DNA HELICASE SRS2"/>
    <property type="match status" value="1"/>
</dbReference>
<evidence type="ECO:0000256" key="11">
    <source>
        <dbReference type="PROSITE-ProRule" id="PRU00560"/>
    </source>
</evidence>
<reference evidence="14 15" key="1">
    <citation type="journal article" date="2016" name="Environ. Microbiol.">
        <title>Genomic resolution of a cold subsurface aquifer community provides metabolic insights for novel microbes adapted to high CO concentrations.</title>
        <authorList>
            <person name="Probst A.J."/>
            <person name="Castelle C.J."/>
            <person name="Singh A."/>
            <person name="Brown C.T."/>
            <person name="Anantharaman K."/>
            <person name="Sharon I."/>
            <person name="Hug L.A."/>
            <person name="Burstein D."/>
            <person name="Emerson J.B."/>
            <person name="Thomas B.C."/>
            <person name="Banfield J.F."/>
        </authorList>
    </citation>
    <scope>NUCLEOTIDE SEQUENCE [LARGE SCALE GENOMIC DNA]</scope>
    <source>
        <strain evidence="14">CG2_30_44_31</strain>
    </source>
</reference>
<dbReference type="GO" id="GO:0005829">
    <property type="term" value="C:cytosol"/>
    <property type="evidence" value="ECO:0007669"/>
    <property type="project" value="TreeGrafter"/>
</dbReference>
<dbReference type="InterPro" id="IPR013986">
    <property type="entry name" value="DExx_box_DNA_helicase_dom_sf"/>
</dbReference>
<dbReference type="PROSITE" id="PS51217">
    <property type="entry name" value="UVRD_HELICASE_CTER"/>
    <property type="match status" value="1"/>
</dbReference>
<dbReference type="EC" id="5.6.2.4" evidence="9"/>
<evidence type="ECO:0000256" key="3">
    <source>
        <dbReference type="ARBA" id="ARBA00022801"/>
    </source>
</evidence>
<dbReference type="InterPro" id="IPR000212">
    <property type="entry name" value="DNA_helicase_UvrD/REP"/>
</dbReference>
<keyword evidence="2 11" id="KW-0547">Nucleotide-binding</keyword>
<dbReference type="GO" id="GO:0003677">
    <property type="term" value="F:DNA binding"/>
    <property type="evidence" value="ECO:0007669"/>
    <property type="project" value="UniProtKB-KW"/>
</dbReference>
<accession>A0A1J5AYA3</accession>
<evidence type="ECO:0000256" key="10">
    <source>
        <dbReference type="ARBA" id="ARBA00048988"/>
    </source>
</evidence>
<evidence type="ECO:0000256" key="7">
    <source>
        <dbReference type="ARBA" id="ARBA00023235"/>
    </source>
</evidence>
<evidence type="ECO:0000256" key="5">
    <source>
        <dbReference type="ARBA" id="ARBA00022840"/>
    </source>
</evidence>
<evidence type="ECO:0000256" key="2">
    <source>
        <dbReference type="ARBA" id="ARBA00022741"/>
    </source>
</evidence>
<keyword evidence="7" id="KW-0413">Isomerase</keyword>
<dbReference type="Gene3D" id="3.40.50.300">
    <property type="entry name" value="P-loop containing nucleotide triphosphate hydrolases"/>
    <property type="match status" value="3"/>
</dbReference>
<dbReference type="Proteomes" id="UP000183605">
    <property type="component" value="Unassembled WGS sequence"/>
</dbReference>
<dbReference type="Gene3D" id="1.10.10.160">
    <property type="match status" value="1"/>
</dbReference>
<dbReference type="InterPro" id="IPR014016">
    <property type="entry name" value="UvrD-like_ATP-bd"/>
</dbReference>
<feature type="domain" description="UvrD-like helicase ATP-binding" evidence="12">
    <location>
        <begin position="7"/>
        <end position="287"/>
    </location>
</feature>
<dbReference type="SUPFAM" id="SSF52540">
    <property type="entry name" value="P-loop containing nucleoside triphosphate hydrolases"/>
    <property type="match status" value="1"/>
</dbReference>
<dbReference type="GO" id="GO:0016887">
    <property type="term" value="F:ATP hydrolysis activity"/>
    <property type="evidence" value="ECO:0007669"/>
    <property type="project" value="RHEA"/>
</dbReference>
<dbReference type="Gene3D" id="1.10.486.10">
    <property type="entry name" value="PCRA, domain 4"/>
    <property type="match status" value="2"/>
</dbReference>
<evidence type="ECO:0000256" key="9">
    <source>
        <dbReference type="ARBA" id="ARBA00034808"/>
    </source>
</evidence>
<comment type="caution">
    <text evidence="14">The sequence shown here is derived from an EMBL/GenBank/DDBJ whole genome shotgun (WGS) entry which is preliminary data.</text>
</comment>
<evidence type="ECO:0000313" key="15">
    <source>
        <dbReference type="Proteomes" id="UP000183605"/>
    </source>
</evidence>
<feature type="binding site" evidence="11">
    <location>
        <begin position="28"/>
        <end position="35"/>
    </location>
    <ligand>
        <name>ATP</name>
        <dbReference type="ChEBI" id="CHEBI:30616"/>
    </ligand>
</feature>
<dbReference type="PANTHER" id="PTHR11070">
    <property type="entry name" value="UVRD / RECB / PCRA DNA HELICASE FAMILY MEMBER"/>
    <property type="match status" value="1"/>
</dbReference>
<protein>
    <recommendedName>
        <fullName evidence="9">DNA 3'-5' helicase</fullName>
        <ecNumber evidence="9">5.6.2.4</ecNumber>
    </recommendedName>
</protein>
<dbReference type="GO" id="GO:0043138">
    <property type="term" value="F:3'-5' DNA helicase activity"/>
    <property type="evidence" value="ECO:0007669"/>
    <property type="project" value="UniProtKB-EC"/>
</dbReference>
<dbReference type="GO" id="GO:0033202">
    <property type="term" value="C:DNA helicase complex"/>
    <property type="evidence" value="ECO:0007669"/>
    <property type="project" value="TreeGrafter"/>
</dbReference>
<gene>
    <name evidence="14" type="ORF">AUK18_00715</name>
</gene>
<dbReference type="EMBL" id="MNXQ01000015">
    <property type="protein sequence ID" value="OIP04045.1"/>
    <property type="molecule type" value="Genomic_DNA"/>
</dbReference>
<proteinExistence type="inferred from homology"/>
<evidence type="ECO:0000259" key="12">
    <source>
        <dbReference type="PROSITE" id="PS51198"/>
    </source>
</evidence>
<dbReference type="GO" id="GO:0005524">
    <property type="term" value="F:ATP binding"/>
    <property type="evidence" value="ECO:0007669"/>
    <property type="project" value="UniProtKB-UniRule"/>
</dbReference>
<dbReference type="CDD" id="cd17932">
    <property type="entry name" value="DEXQc_UvrD"/>
    <property type="match status" value="1"/>
</dbReference>
<keyword evidence="5 11" id="KW-0067">ATP-binding</keyword>
<dbReference type="Pfam" id="PF13361">
    <property type="entry name" value="UvrD_C"/>
    <property type="match status" value="2"/>
</dbReference>
<evidence type="ECO:0000256" key="4">
    <source>
        <dbReference type="ARBA" id="ARBA00022806"/>
    </source>
</evidence>
<evidence type="ECO:0000256" key="6">
    <source>
        <dbReference type="ARBA" id="ARBA00023125"/>
    </source>
</evidence>
<comment type="similarity">
    <text evidence="1">Belongs to the helicase family. UvrD subfamily.</text>
</comment>
<dbReference type="Pfam" id="PF00580">
    <property type="entry name" value="UvrD-helicase"/>
    <property type="match status" value="1"/>
</dbReference>
<organism evidence="14 15">
    <name type="scientific">Candidatus Beckwithbacteria bacterium CG2_30_44_31</name>
    <dbReference type="NCBI Taxonomy" id="1805035"/>
    <lineage>
        <taxon>Bacteria</taxon>
        <taxon>Candidatus Beckwithiibacteriota</taxon>
    </lineage>
</organism>
<dbReference type="GO" id="GO:0000725">
    <property type="term" value="P:recombinational repair"/>
    <property type="evidence" value="ECO:0007669"/>
    <property type="project" value="TreeGrafter"/>
</dbReference>
<evidence type="ECO:0000313" key="14">
    <source>
        <dbReference type="EMBL" id="OIP04045.1"/>
    </source>
</evidence>